<dbReference type="EMBL" id="KV407456">
    <property type="protein sequence ID" value="KZF24708.1"/>
    <property type="molecule type" value="Genomic_DNA"/>
</dbReference>
<keyword evidence="6" id="KW-0496">Mitochondrion</keyword>
<dbReference type="RefSeq" id="XP_018190263.1">
    <property type="nucleotide sequence ID" value="XM_018332229.1"/>
</dbReference>
<evidence type="ECO:0000256" key="1">
    <source>
        <dbReference type="ARBA" id="ARBA00004173"/>
    </source>
</evidence>
<evidence type="ECO:0000256" key="3">
    <source>
        <dbReference type="ARBA" id="ARBA00004370"/>
    </source>
</evidence>
<sequence length="323" mass="35280">MASVKTSNGATVERFGLSEVYSAEDPLVDIVLVHGLHGHPYLTWTTKDPSVFWPADLLPSSLQNERVRILTYGYNADVAAFMTGTSGVGGASKDNIPRHAETLVSELCANRSLAGDAATQRPIVFICHSLGGLVVKSALTYSSTIQKKNVEHLRSIYLSTYGILFLGTPHLGSDLAKWGSILESIARAMVPKAVLHTSPRLVNALKRQSESLAGITRYFESIDHRFQMYFFHEGLPMNFGLTKKIVVDEASATPLKGGVSHATIQADHANICKFSAQKAPGYLLVVEAIKRSARDAPAVVKARWAIDKEILLLHGKDIAMQWR</sequence>
<dbReference type="GO" id="GO:0005739">
    <property type="term" value="C:mitochondrion"/>
    <property type="evidence" value="ECO:0007669"/>
    <property type="project" value="UniProtKB-SubCell"/>
</dbReference>
<dbReference type="PANTHER" id="PTHR48182:SF2">
    <property type="entry name" value="PROTEIN SERAC1"/>
    <property type="match status" value="1"/>
</dbReference>
<feature type="domain" description="DUF676" evidence="8">
    <location>
        <begin position="30"/>
        <end position="178"/>
    </location>
</feature>
<evidence type="ECO:0000256" key="4">
    <source>
        <dbReference type="ARBA" id="ARBA00007920"/>
    </source>
</evidence>
<dbReference type="Pfam" id="PF05057">
    <property type="entry name" value="DUF676"/>
    <property type="match status" value="1"/>
</dbReference>
<dbReference type="InParanoid" id="A0A165ICM5"/>
<dbReference type="STRING" id="1328760.A0A165ICM5"/>
<evidence type="ECO:0000256" key="2">
    <source>
        <dbReference type="ARBA" id="ARBA00004240"/>
    </source>
</evidence>
<comment type="similarity">
    <text evidence="4">Belongs to the putative lipase ROG1 family.</text>
</comment>
<dbReference type="InterPro" id="IPR029058">
    <property type="entry name" value="AB_hydrolase_fold"/>
</dbReference>
<dbReference type="InterPro" id="IPR007751">
    <property type="entry name" value="DUF676_lipase-like"/>
</dbReference>
<accession>A0A165ICM5</accession>
<keyword evidence="10" id="KW-1185">Reference proteome</keyword>
<dbReference type="AlphaFoldDB" id="A0A165ICM5"/>
<evidence type="ECO:0000313" key="9">
    <source>
        <dbReference type="EMBL" id="KZF24708.1"/>
    </source>
</evidence>
<organism evidence="9 10">
    <name type="scientific">Xylona heveae (strain CBS 132557 / TC161)</name>
    <dbReference type="NCBI Taxonomy" id="1328760"/>
    <lineage>
        <taxon>Eukaryota</taxon>
        <taxon>Fungi</taxon>
        <taxon>Dikarya</taxon>
        <taxon>Ascomycota</taxon>
        <taxon>Pezizomycotina</taxon>
        <taxon>Xylonomycetes</taxon>
        <taxon>Xylonales</taxon>
        <taxon>Xylonaceae</taxon>
        <taxon>Xylona</taxon>
    </lineage>
</organism>
<reference evidence="9 10" key="1">
    <citation type="journal article" date="2016" name="Fungal Biol.">
        <title>The genome of Xylona heveae provides a window into fungal endophytism.</title>
        <authorList>
            <person name="Gazis R."/>
            <person name="Kuo A."/>
            <person name="Riley R."/>
            <person name="LaButti K."/>
            <person name="Lipzen A."/>
            <person name="Lin J."/>
            <person name="Amirebrahimi M."/>
            <person name="Hesse C.N."/>
            <person name="Spatafora J.W."/>
            <person name="Henrissat B."/>
            <person name="Hainaut M."/>
            <person name="Grigoriev I.V."/>
            <person name="Hibbett D.S."/>
        </authorList>
    </citation>
    <scope>NUCLEOTIDE SEQUENCE [LARGE SCALE GENOMIC DNA]</scope>
    <source>
        <strain evidence="9 10">TC161</strain>
    </source>
</reference>
<dbReference type="OMA" id="SMPDLNR"/>
<comment type="subcellular location">
    <subcellularLocation>
        <location evidence="2">Endoplasmic reticulum</location>
    </subcellularLocation>
    <subcellularLocation>
        <location evidence="3">Membrane</location>
    </subcellularLocation>
    <subcellularLocation>
        <location evidence="1">Mitochondrion</location>
    </subcellularLocation>
</comment>
<dbReference type="SUPFAM" id="SSF53474">
    <property type="entry name" value="alpha/beta-Hydrolases"/>
    <property type="match status" value="1"/>
</dbReference>
<evidence type="ECO:0000256" key="6">
    <source>
        <dbReference type="ARBA" id="ARBA00023128"/>
    </source>
</evidence>
<dbReference type="GO" id="GO:0005783">
    <property type="term" value="C:endoplasmic reticulum"/>
    <property type="evidence" value="ECO:0007669"/>
    <property type="project" value="UniProtKB-SubCell"/>
</dbReference>
<dbReference type="InterPro" id="IPR052374">
    <property type="entry name" value="SERAC1"/>
</dbReference>
<dbReference type="OrthoDB" id="5086500at2759"/>
<proteinExistence type="inferred from homology"/>
<keyword evidence="7" id="KW-0472">Membrane</keyword>
<dbReference type="Gene3D" id="3.40.50.1820">
    <property type="entry name" value="alpha/beta hydrolase"/>
    <property type="match status" value="1"/>
</dbReference>
<dbReference type="GO" id="GO:0016020">
    <property type="term" value="C:membrane"/>
    <property type="evidence" value="ECO:0007669"/>
    <property type="project" value="UniProtKB-SubCell"/>
</dbReference>
<evidence type="ECO:0000256" key="7">
    <source>
        <dbReference type="ARBA" id="ARBA00023136"/>
    </source>
</evidence>
<gene>
    <name evidence="9" type="ORF">L228DRAFT_245695</name>
</gene>
<protein>
    <recommendedName>
        <fullName evidence="8">DUF676 domain-containing protein</fullName>
    </recommendedName>
</protein>
<keyword evidence="5" id="KW-0256">Endoplasmic reticulum</keyword>
<name>A0A165ICM5_XYLHT</name>
<dbReference type="GeneID" id="28897366"/>
<evidence type="ECO:0000256" key="5">
    <source>
        <dbReference type="ARBA" id="ARBA00022824"/>
    </source>
</evidence>
<dbReference type="Proteomes" id="UP000076632">
    <property type="component" value="Unassembled WGS sequence"/>
</dbReference>
<evidence type="ECO:0000259" key="8">
    <source>
        <dbReference type="Pfam" id="PF05057"/>
    </source>
</evidence>
<evidence type="ECO:0000313" key="10">
    <source>
        <dbReference type="Proteomes" id="UP000076632"/>
    </source>
</evidence>
<dbReference type="PANTHER" id="PTHR48182">
    <property type="entry name" value="PROTEIN SERAC1"/>
    <property type="match status" value="1"/>
</dbReference>